<keyword evidence="1" id="KW-0677">Repeat</keyword>
<protein>
    <submittedName>
        <fullName evidence="3">Ankyrin repeat domain-containing protein</fullName>
    </submittedName>
</protein>
<dbReference type="SMART" id="SM00248">
    <property type="entry name" value="ANK"/>
    <property type="match status" value="6"/>
</dbReference>
<dbReference type="Gene3D" id="1.25.40.20">
    <property type="entry name" value="Ankyrin repeat-containing domain"/>
    <property type="match status" value="2"/>
</dbReference>
<dbReference type="Pfam" id="PF00023">
    <property type="entry name" value="Ank"/>
    <property type="match status" value="1"/>
</dbReference>
<dbReference type="Proteomes" id="UP001620295">
    <property type="component" value="Unassembled WGS sequence"/>
</dbReference>
<evidence type="ECO:0000313" key="3">
    <source>
        <dbReference type="EMBL" id="MFK4265504.1"/>
    </source>
</evidence>
<dbReference type="Pfam" id="PF12796">
    <property type="entry name" value="Ank_2"/>
    <property type="match status" value="1"/>
</dbReference>
<dbReference type="SUPFAM" id="SSF48403">
    <property type="entry name" value="Ankyrin repeat"/>
    <property type="match status" value="1"/>
</dbReference>
<name>A0ABW8LHW5_9ACTN</name>
<sequence length="465" mass="49848">MSGKGIAAHVLHPRVLKQIERLNGRIPEDFASREWTVATPAGEHAVPPSIQALLSVRWPAEQEMRTDDEYEWGVSLPSPCEVEDGLVAEDEPRPWYTIGHHEGQYYLLVDLAEAADASDPVVYEVDHEGGQQVYGGERLSAVLSGLRVPRPPSARSRFPRACAAGDLVAVREALTRRKKLGAFTASGLTPLHLAAFSSRSPELVRALLQAGADPNAIVGEVKRLTAYVPRERVFGREIAPGSAPLHAALTAMFNSWAGPYDIVRDIVAALLDAGADPNLADARGEVPILYLQTNCGPEASDIMRLLLAAGADPNAEAEWRSSPLHDAVVFALPETVRDLLDAGADPLKPSRAGHRGVDGATPLHVAAFSAREEVLRLLLARIADVDVRTPKGVTPLHAALTCGDMRGLRLLIDAGADATAALTDPAALKPGLRARTPVEIARELGNTQAVDLLTPPPRIRPTRRS</sequence>
<dbReference type="PANTHER" id="PTHR24161:SF85">
    <property type="entry name" value="PALMITOYLTRANSFERASE HIP14"/>
    <property type="match status" value="1"/>
</dbReference>
<dbReference type="RefSeq" id="WP_404746118.1">
    <property type="nucleotide sequence ID" value="NZ_JBJDQH010000003.1"/>
</dbReference>
<reference evidence="3 4" key="1">
    <citation type="submission" date="2024-11" db="EMBL/GenBank/DDBJ databases">
        <title>The Natural Products Discovery Center: Release of the First 8490 Sequenced Strains for Exploring Actinobacteria Biosynthetic Diversity.</title>
        <authorList>
            <person name="Kalkreuter E."/>
            <person name="Kautsar S.A."/>
            <person name="Yang D."/>
            <person name="Bader C.D."/>
            <person name="Teijaro C.N."/>
            <person name="Fluegel L."/>
            <person name="Davis C.M."/>
            <person name="Simpson J.R."/>
            <person name="Lauterbach L."/>
            <person name="Steele A.D."/>
            <person name="Gui C."/>
            <person name="Meng S."/>
            <person name="Li G."/>
            <person name="Viehrig K."/>
            <person name="Ye F."/>
            <person name="Su P."/>
            <person name="Kiefer A.F."/>
            <person name="Nichols A."/>
            <person name="Cepeda A.J."/>
            <person name="Yan W."/>
            <person name="Fan B."/>
            <person name="Jiang Y."/>
            <person name="Adhikari A."/>
            <person name="Zheng C.-J."/>
            <person name="Schuster L."/>
            <person name="Cowan T.M."/>
            <person name="Smanski M.J."/>
            <person name="Chevrette M.G."/>
            <person name="De Carvalho L.P.S."/>
            <person name="Shen B."/>
        </authorList>
    </citation>
    <scope>NUCLEOTIDE SEQUENCE [LARGE SCALE GENOMIC DNA]</scope>
    <source>
        <strain evidence="3 4">NPDC020863</strain>
    </source>
</reference>
<evidence type="ECO:0000256" key="1">
    <source>
        <dbReference type="ARBA" id="ARBA00022737"/>
    </source>
</evidence>
<keyword evidence="4" id="KW-1185">Reference proteome</keyword>
<proteinExistence type="predicted"/>
<keyword evidence="2" id="KW-0040">ANK repeat</keyword>
<accession>A0ABW8LHW5</accession>
<evidence type="ECO:0000256" key="2">
    <source>
        <dbReference type="PROSITE-ProRule" id="PRU00023"/>
    </source>
</evidence>
<feature type="repeat" description="ANK" evidence="2">
    <location>
        <begin position="358"/>
        <end position="390"/>
    </location>
</feature>
<comment type="caution">
    <text evidence="3">The sequence shown here is derived from an EMBL/GenBank/DDBJ whole genome shotgun (WGS) entry which is preliminary data.</text>
</comment>
<dbReference type="PROSITE" id="PS50088">
    <property type="entry name" value="ANK_REPEAT"/>
    <property type="match status" value="3"/>
</dbReference>
<evidence type="ECO:0000313" key="4">
    <source>
        <dbReference type="Proteomes" id="UP001620295"/>
    </source>
</evidence>
<feature type="repeat" description="ANK" evidence="2">
    <location>
        <begin position="186"/>
        <end position="219"/>
    </location>
</feature>
<dbReference type="InterPro" id="IPR002110">
    <property type="entry name" value="Ankyrin_rpt"/>
</dbReference>
<organism evidence="3 4">
    <name type="scientific">Streptomyces milbemycinicus</name>
    <dbReference type="NCBI Taxonomy" id="476552"/>
    <lineage>
        <taxon>Bacteria</taxon>
        <taxon>Bacillati</taxon>
        <taxon>Actinomycetota</taxon>
        <taxon>Actinomycetes</taxon>
        <taxon>Kitasatosporales</taxon>
        <taxon>Streptomycetaceae</taxon>
        <taxon>Streptomyces</taxon>
    </lineage>
</organism>
<dbReference type="PANTHER" id="PTHR24161">
    <property type="entry name" value="ANK_REP_REGION DOMAIN-CONTAINING PROTEIN-RELATED"/>
    <property type="match status" value="1"/>
</dbReference>
<dbReference type="PRINTS" id="PR01415">
    <property type="entry name" value="ANKYRIN"/>
</dbReference>
<gene>
    <name evidence="3" type="ORF">ACI2L5_11235</name>
</gene>
<feature type="repeat" description="ANK" evidence="2">
    <location>
        <begin position="391"/>
        <end position="423"/>
    </location>
</feature>
<dbReference type="EMBL" id="JBJDQH010000003">
    <property type="protein sequence ID" value="MFK4265504.1"/>
    <property type="molecule type" value="Genomic_DNA"/>
</dbReference>
<dbReference type="InterPro" id="IPR036770">
    <property type="entry name" value="Ankyrin_rpt-contain_sf"/>
</dbReference>
<dbReference type="PROSITE" id="PS50297">
    <property type="entry name" value="ANK_REP_REGION"/>
    <property type="match status" value="3"/>
</dbReference>